<evidence type="ECO:0000313" key="2">
    <source>
        <dbReference type="Proteomes" id="UP001363460"/>
    </source>
</evidence>
<name>A0ABZ2IA03_9CAUL</name>
<sequence length="98" mass="10891">MTRIIAYSRTERERKAAMARDLHYFALEFGVSGVVARHHFTCATDAEEGAQLCARLSGGSVAFQQWGDPDTGLWDDPVVLLEVGAFPEDWMRPFTDAA</sequence>
<accession>A0ABZ2IA03</accession>
<keyword evidence="2" id="KW-1185">Reference proteome</keyword>
<dbReference type="RefSeq" id="WP_338575785.1">
    <property type="nucleotide sequence ID" value="NZ_CP146369.1"/>
</dbReference>
<organism evidence="1 2">
    <name type="scientific">Brevundimonas olei</name>
    <dbReference type="NCBI Taxonomy" id="657642"/>
    <lineage>
        <taxon>Bacteria</taxon>
        <taxon>Pseudomonadati</taxon>
        <taxon>Pseudomonadota</taxon>
        <taxon>Alphaproteobacteria</taxon>
        <taxon>Caulobacterales</taxon>
        <taxon>Caulobacteraceae</taxon>
        <taxon>Brevundimonas</taxon>
    </lineage>
</organism>
<gene>
    <name evidence="1" type="ORF">V8J38_11365</name>
</gene>
<dbReference type="Proteomes" id="UP001363460">
    <property type="component" value="Chromosome"/>
</dbReference>
<dbReference type="EMBL" id="CP146369">
    <property type="protein sequence ID" value="WWT53853.1"/>
    <property type="molecule type" value="Genomic_DNA"/>
</dbReference>
<reference evidence="1 2" key="1">
    <citation type="submission" date="2024-02" db="EMBL/GenBank/DDBJ databases">
        <title>Distribution and functional of Brevundimonas-related endobacteria within Verticillium dahliae.</title>
        <authorList>
            <person name="Zeng H."/>
        </authorList>
    </citation>
    <scope>NUCLEOTIDE SEQUENCE [LARGE SCALE GENOMIC DNA]</scope>
    <source>
        <strain evidence="1 2">TRM 44200</strain>
    </source>
</reference>
<evidence type="ECO:0000313" key="1">
    <source>
        <dbReference type="EMBL" id="WWT53853.1"/>
    </source>
</evidence>
<protein>
    <submittedName>
        <fullName evidence="1">Uncharacterized protein</fullName>
    </submittedName>
</protein>
<proteinExistence type="predicted"/>